<proteinExistence type="inferred from homology"/>
<dbReference type="Pfam" id="PF00528">
    <property type="entry name" value="BPD_transp_1"/>
    <property type="match status" value="1"/>
</dbReference>
<comment type="subcellular location">
    <subcellularLocation>
        <location evidence="2 11">Cell membrane</location>
        <topology evidence="2 11">Multi-pass membrane protein</topology>
    </subcellularLocation>
</comment>
<comment type="caution">
    <text evidence="13">The sequence shown here is derived from an EMBL/GenBank/DDBJ whole genome shotgun (WGS) entry which is preliminary data.</text>
</comment>
<accession>A0A2U2DKR4</accession>
<keyword evidence="7 11" id="KW-0812">Transmembrane</keyword>
<evidence type="ECO:0000256" key="8">
    <source>
        <dbReference type="ARBA" id="ARBA00022989"/>
    </source>
</evidence>
<protein>
    <recommendedName>
        <fullName evidence="10">Maltose/maltodextrin transport system permease protein MalG</fullName>
    </recommendedName>
</protein>
<keyword evidence="14" id="KW-1185">Reference proteome</keyword>
<feature type="transmembrane region" description="Helical" evidence="11">
    <location>
        <begin position="238"/>
        <end position="261"/>
    </location>
</feature>
<evidence type="ECO:0000259" key="12">
    <source>
        <dbReference type="PROSITE" id="PS50928"/>
    </source>
</evidence>
<gene>
    <name evidence="13" type="ORF">DEM27_23480</name>
</gene>
<dbReference type="GO" id="GO:0005886">
    <property type="term" value="C:plasma membrane"/>
    <property type="evidence" value="ECO:0007669"/>
    <property type="project" value="UniProtKB-SubCell"/>
</dbReference>
<feature type="transmembrane region" description="Helical" evidence="11">
    <location>
        <begin position="105"/>
        <end position="126"/>
    </location>
</feature>
<evidence type="ECO:0000256" key="9">
    <source>
        <dbReference type="ARBA" id="ARBA00023136"/>
    </source>
</evidence>
<keyword evidence="9 11" id="KW-0472">Membrane</keyword>
<keyword evidence="6" id="KW-0762">Sugar transport</keyword>
<evidence type="ECO:0000256" key="1">
    <source>
        <dbReference type="ARBA" id="ARBA00002264"/>
    </source>
</evidence>
<evidence type="ECO:0000256" key="5">
    <source>
        <dbReference type="ARBA" id="ARBA00022475"/>
    </source>
</evidence>
<organism evidence="13 14">
    <name type="scientific">Metarhizobium album</name>
    <dbReference type="NCBI Taxonomy" id="2182425"/>
    <lineage>
        <taxon>Bacteria</taxon>
        <taxon>Pseudomonadati</taxon>
        <taxon>Pseudomonadota</taxon>
        <taxon>Alphaproteobacteria</taxon>
        <taxon>Hyphomicrobiales</taxon>
        <taxon>Rhizobiaceae</taxon>
        <taxon>Metarhizobium</taxon>
    </lineage>
</organism>
<dbReference type="Proteomes" id="UP000245252">
    <property type="component" value="Unassembled WGS sequence"/>
</dbReference>
<feature type="transmembrane region" description="Helical" evidence="11">
    <location>
        <begin position="69"/>
        <end position="93"/>
    </location>
</feature>
<evidence type="ECO:0000256" key="2">
    <source>
        <dbReference type="ARBA" id="ARBA00004651"/>
    </source>
</evidence>
<comment type="function">
    <text evidence="1">Part of the ABC transporter complex MalEFGK involved in maltose/maltodextrin import. Probably responsible for the translocation of the substrate across the membrane.</text>
</comment>
<keyword evidence="4 11" id="KW-0813">Transport</keyword>
<dbReference type="RefSeq" id="WP_109460679.1">
    <property type="nucleotide sequence ID" value="NZ_QFBC01000013.1"/>
</dbReference>
<feature type="transmembrane region" description="Helical" evidence="11">
    <location>
        <begin position="138"/>
        <end position="157"/>
    </location>
</feature>
<dbReference type="PROSITE" id="PS50928">
    <property type="entry name" value="ABC_TM1"/>
    <property type="match status" value="1"/>
</dbReference>
<reference evidence="13 14" key="1">
    <citation type="submission" date="2018-05" db="EMBL/GenBank/DDBJ databases">
        <title>The draft genome of strain NS-104.</title>
        <authorList>
            <person name="Hang P."/>
            <person name="Jiang J."/>
        </authorList>
    </citation>
    <scope>NUCLEOTIDE SEQUENCE [LARGE SCALE GENOMIC DNA]</scope>
    <source>
        <strain evidence="13 14">NS-104</strain>
    </source>
</reference>
<dbReference type="InterPro" id="IPR050901">
    <property type="entry name" value="BP-dep_ABC_trans_perm"/>
</dbReference>
<dbReference type="Gene3D" id="1.10.3720.10">
    <property type="entry name" value="MetI-like"/>
    <property type="match status" value="1"/>
</dbReference>
<evidence type="ECO:0000256" key="11">
    <source>
        <dbReference type="RuleBase" id="RU363032"/>
    </source>
</evidence>
<evidence type="ECO:0000313" key="13">
    <source>
        <dbReference type="EMBL" id="PWE53883.1"/>
    </source>
</evidence>
<evidence type="ECO:0000256" key="10">
    <source>
        <dbReference type="ARBA" id="ARBA00041109"/>
    </source>
</evidence>
<feature type="transmembrane region" description="Helical" evidence="11">
    <location>
        <begin position="7"/>
        <end position="28"/>
    </location>
</feature>
<dbReference type="EMBL" id="QFBC01000013">
    <property type="protein sequence ID" value="PWE53883.1"/>
    <property type="molecule type" value="Genomic_DNA"/>
</dbReference>
<dbReference type="PANTHER" id="PTHR32243">
    <property type="entry name" value="MALTOSE TRANSPORT SYSTEM PERMEASE-RELATED"/>
    <property type="match status" value="1"/>
</dbReference>
<dbReference type="OrthoDB" id="9815445at2"/>
<comment type="similarity">
    <text evidence="3">Belongs to the binding-protein-dependent transport system permease family. MalFG subfamily.</text>
</comment>
<evidence type="ECO:0000256" key="6">
    <source>
        <dbReference type="ARBA" id="ARBA00022597"/>
    </source>
</evidence>
<dbReference type="InterPro" id="IPR035906">
    <property type="entry name" value="MetI-like_sf"/>
</dbReference>
<dbReference type="PANTHER" id="PTHR32243:SF50">
    <property type="entry name" value="MALTOSE_MALTODEXTRIN TRANSPORT SYSTEM PERMEASE PROTEIN MALG"/>
    <property type="match status" value="1"/>
</dbReference>
<dbReference type="CDD" id="cd06261">
    <property type="entry name" value="TM_PBP2"/>
    <property type="match status" value="1"/>
</dbReference>
<keyword evidence="8 11" id="KW-1133">Transmembrane helix</keyword>
<dbReference type="AlphaFoldDB" id="A0A2U2DKR4"/>
<evidence type="ECO:0000256" key="4">
    <source>
        <dbReference type="ARBA" id="ARBA00022448"/>
    </source>
</evidence>
<feature type="domain" description="ABC transmembrane type-1" evidence="12">
    <location>
        <begin position="70"/>
        <end position="261"/>
    </location>
</feature>
<keyword evidence="5" id="KW-1003">Cell membrane</keyword>
<evidence type="ECO:0000313" key="14">
    <source>
        <dbReference type="Proteomes" id="UP000245252"/>
    </source>
</evidence>
<dbReference type="GO" id="GO:0055085">
    <property type="term" value="P:transmembrane transport"/>
    <property type="evidence" value="ECO:0007669"/>
    <property type="project" value="InterPro"/>
</dbReference>
<evidence type="ECO:0000256" key="3">
    <source>
        <dbReference type="ARBA" id="ARBA00009047"/>
    </source>
</evidence>
<name>A0A2U2DKR4_9HYPH</name>
<dbReference type="SUPFAM" id="SSF161098">
    <property type="entry name" value="MetI-like"/>
    <property type="match status" value="1"/>
</dbReference>
<dbReference type="InterPro" id="IPR000515">
    <property type="entry name" value="MetI-like"/>
</dbReference>
<feature type="transmembrane region" description="Helical" evidence="11">
    <location>
        <begin position="190"/>
        <end position="218"/>
    </location>
</feature>
<evidence type="ECO:0000256" key="7">
    <source>
        <dbReference type="ARBA" id="ARBA00022692"/>
    </source>
</evidence>
<sequence length="275" mass="29862">MKRSLPATLLLGLSGLFLLLLIGMPFWWVVTGSFKLPQEIIARVPTMVPHSFTLQHFAKLLSGSDYPVYMINSLLVAGISTAITLVLSVPAAYAFFRLAFPGREALYRIILLAYAFPSIVVLIPLFGMFARIGLIDTLAALVIINVTFALPFSIWMLRSFFASVPKEIEEAALMDGAPPTVILRRIMIPLIAPGIASVGIFAFISAWTEYVFASVLILSDAKRTVPVGFSGIIGQYQIDWGLLLSGASLAVLPVVILFALVGRWFVSGLTEGAVK</sequence>